<organism evidence="1">
    <name type="scientific">Siphoviridae sp. ctoic9</name>
    <dbReference type="NCBI Taxonomy" id="2825671"/>
    <lineage>
        <taxon>Viruses</taxon>
        <taxon>Duplodnaviria</taxon>
        <taxon>Heunggongvirae</taxon>
        <taxon>Uroviricota</taxon>
        <taxon>Caudoviricetes</taxon>
    </lineage>
</organism>
<name>A0A8S5QA28_9CAUD</name>
<protein>
    <submittedName>
        <fullName evidence="1">Uncharacterized protein</fullName>
    </submittedName>
</protein>
<dbReference type="EMBL" id="BK015608">
    <property type="protein sequence ID" value="DAE15613.1"/>
    <property type="molecule type" value="Genomic_DNA"/>
</dbReference>
<evidence type="ECO:0000313" key="1">
    <source>
        <dbReference type="EMBL" id="DAE15613.1"/>
    </source>
</evidence>
<sequence>METKYKHYTSLFTDVNGKAWGLVISYPDTEETKGYPDNKMVRLGMPPVTLTTESEDAISPIVKGRLSFSLLEERATERYRHLAQAPEGTVSVYLTEVQGGIPEGDGVVHLHEHLYPAEATGNAFWVGTLDPESYKEPASQDTGYLVSFEASDFGYMSRVPLTKEWAYDDRCDLKPRENLFMLVQKLLKRGLSGWVAQRYKEYRVNSYKLMASNVAHCYTRYTGTLYMGAEQTPTDFNERMLLFDTSQFFIDKEEPISVLEALERVLSALGLRIEQAAGTFFITDMQALDGGGADKVRRPNINNPIGQASLDASPMEVKGDDGELSLHSSYSSLVVNTRTYLDALSWEMELPKMDSFVPWKRVLRTLSNGDKVGAWSYRTTDIVGEYKQAALLETKAESTGEDNDFYALVWNPKSIHGRLSLQMPGGITSGEYNVFRIKGDDWKHISSGAFKNLGMRVYNDAGTPMDLGMFYGYEFNYSQTRSFDQESMLGDAVMADKYVKMVLWYIDMLKRGGGGEKLKHVKPWEFSIPNHSEEGDFYLRLDAPLYLSFNSDIYQEFSVDSAVFLEAVGRNIYSNGEHSTTHGRIQDERQRKKVEKSIEFIRTFTDKLTGARVDFSMKASNEAAGEELYLKGYLNGIEWSKDEHNSVCTLTYGGDDKLRWNGFNHAKSSKDEGEGMRIPMPPKGFTKIEVELYSAPAFYSGNDKFTDWKLWNVPSAVLIQAPKIWMSDRQGRKVSEISKERSERFTFSDATRESQDLDIHYSSGYRIPAVSPSIIYYPDGAMPDTIGKDRSYPTDYMLSAYMAQRFGRVYGSLPSRGYELSGTFAWEVFPKNRQYMDMEWIPVNREIDIQQGTERGTYHQILPDSLVTEKMLTPEVLEGERPLNYFDGGGLPLPKRIDYPRYSVPPRRR</sequence>
<proteinExistence type="predicted"/>
<reference evidence="1" key="1">
    <citation type="journal article" date="2021" name="Proc. Natl. Acad. Sci. U.S.A.">
        <title>A Catalog of Tens of Thousands of Viruses from Human Metagenomes Reveals Hidden Associations with Chronic Diseases.</title>
        <authorList>
            <person name="Tisza M.J."/>
            <person name="Buck C.B."/>
        </authorList>
    </citation>
    <scope>NUCLEOTIDE SEQUENCE</scope>
    <source>
        <strain evidence="1">Ctoic9</strain>
    </source>
</reference>
<accession>A0A8S5QA28</accession>